<feature type="disulfide bond" evidence="32">
    <location>
        <begin position="221"/>
        <end position="232"/>
    </location>
</feature>
<keyword evidence="27 32" id="KW-1015">Disulfide bond</keyword>
<dbReference type="Gene3D" id="2.170.40.20">
    <property type="entry name" value="Human immunodeficiency virus 1, Gp160, envelope glycoprotein"/>
    <property type="match status" value="2"/>
</dbReference>
<feature type="chain" id="PRO_5023365842" description="Envelope glycoprotein gp160" evidence="32">
    <location>
        <begin position="30"/>
        <end position="847"/>
    </location>
</feature>
<dbReference type="GO" id="GO:1903908">
    <property type="term" value="P:positive regulation of plasma membrane raft polarization"/>
    <property type="evidence" value="ECO:0007669"/>
    <property type="project" value="UniProtKB-UniRule"/>
</dbReference>
<evidence type="ECO:0000256" key="3">
    <source>
        <dbReference type="ARBA" id="ARBA00004505"/>
    </source>
</evidence>
<comment type="miscellaneous">
    <text evidence="32">HIV-1 lineages are divided in three main groups, M (for Major), O (for Outlier), and N (for New, or Non-M, Non-O). The vast majority of strains found worldwide belong to the group M. Group O seems to be endemic to and largely confined to Cameroon and neighboring countries in West Central Africa, where these viruses represent a small minority of HIV-1 strains. The group N is represented by a limited number of isolates from Cameroonian persons. The group M is further subdivided in 9 clades or subtypes (A to D, F to H, J and K).</text>
</comment>
<keyword evidence="9 32" id="KW-1032">Host cell membrane</keyword>
<feature type="transmembrane region" description="Helical" evidence="33">
    <location>
        <begin position="662"/>
        <end position="689"/>
    </location>
</feature>
<feature type="domain" description="Human immunodeficiency virus 1 envelope glycoprotein Gp120" evidence="34">
    <location>
        <begin position="132"/>
        <end position="494"/>
    </location>
</feature>
<keyword evidence="28 32" id="KW-0325">Glycoprotein</keyword>
<evidence type="ECO:0000256" key="32">
    <source>
        <dbReference type="HAMAP-Rule" id="MF_04083"/>
    </source>
</evidence>
<dbReference type="Pfam" id="PF00516">
    <property type="entry name" value="GP120"/>
    <property type="match status" value="1"/>
</dbReference>
<sequence>MKVRGIQRNWPQWWIWAILGFWIISRVVGNMWVTVYYGVPVWREAKTTLFCASDAKAYEREVHNVWATHACVPTDPNPQEIVLENITENFNMWKNDMVDQMHEDIINLWDQSLKPCVKLTPLCVTLNCTNATVTNATVNNTGWDEMKNCSFNTTTELRDKKKQAYALFYRSDVVPIDNNSSSSYILINCNSSTVTQACPKISFDPIPIHYCAPAGYAILKCNNRTFNGTGPCYNVSTVQCTHGIKPVVSTQLLLNGSLAEGEIIIRSENLTNNAKTIIVHLNKSVEINCTRPNNNTRKSVRIGPGQTFYATGEIIGDIRQAYCTLNKTEWNITLGKVKDKLAEYFPNKTINFTTPSGGDLEVTTHSFICRGEFFYCNTTGLFNATNLNATNPNENITLPCRIKQFVNMWQGVGRAMYAPPVEGIITCNSSITGLLLTRDGGNTDNNTTETFRPGGGNMKDNWRSELYKYKVVEIQPLGIAPTNAKRRVVEREKRAVGIGAVFLGFLGAAGSTMGAASITLTVQARLLLSGIVQQQSNLLRAIEAQQHMLQLTVWGIKQLQARVLAIERYLKDQQLLGLWGCSGKLICTTNVPWNSSWSNNKSYEEIWDNMTWMQWDREINNYTNTIYRLLEDSQTQQEKNEKDLLALDSWNSLWNWFSITHWLWYIKIFIMIVGGLIGLRIIFAVISIVNRIRQGYSPLSFQTLTPHPRGPDRLGGIEEEGGEQDRGRSVRLVSGFLALAWDDLRSLCLFSYHRLRDFILLTARAVELLGRSSLRGLQRGWEVLKYLGSLVQYWGLELKKSAISLLDTIAIAVAEGTDRIIEFLQRICRAIRNIPRRIRQGFEAALQ</sequence>
<comment type="PTM">
    <text evidence="32">Highly glycosylated by host. The high number of glycan on the protein is reffered to as 'glycan shield' because it contributes to hide protein sequence from adaptive immune system.</text>
</comment>
<evidence type="ECO:0000256" key="2">
    <source>
        <dbReference type="ARBA" id="ARBA00004433"/>
    </source>
</evidence>
<comment type="function">
    <text evidence="32">Surface protein gp120: Attaches the virus to the host lymphoid cell by binding to the primary receptor CD4. This interaction induces a structural rearrangement creating a high affinity binding site for a chemokine coreceptor like CXCR4 and/or CCR5. Acts as a ligand for CD209/DC-SIGN and CLEC4M/DC-SIGNR, which are respectively found on dendritic cells (DCs), and on endothelial cells of liver sinusoids and lymph node sinuses. These interactions allow capture of viral particles at mucosal surfaces by these cells and subsequent transmission to permissive cells. HIV subverts the migration properties of dendritic cells to gain access to CD4+ T-cells in lymph nodes. Virus transmission to permissive T-cells occurs either in trans (without DCs infection, through viral capture and transmission), or in cis (following DCs productive infection, through the usual CD4-gp120 interaction), thereby inducing a robust infection. In trans infection, bound virions remain infectious over days and it is proposed that they are not degraded, but protected in non-lysosomal acidic organelles within the DCs close to the cell membrane thus contributing to the viral infectious potential during DCs' migration from the periphery to the lymphoid tissues. On arrival at lymphoid tissues, intact virions recycle back to DCs' cell surface allowing virus transmission to CD4+ T-cells.</text>
</comment>
<dbReference type="GO" id="GO:0019031">
    <property type="term" value="C:viral envelope"/>
    <property type="evidence" value="ECO:0007669"/>
    <property type="project" value="UniProtKB-KW"/>
</dbReference>
<evidence type="ECO:0000256" key="9">
    <source>
        <dbReference type="ARBA" id="ARBA00022511"/>
    </source>
</evidence>
<keyword evidence="16 32" id="KW-0732">Signal</keyword>
<dbReference type="GO" id="GO:0016020">
    <property type="term" value="C:membrane"/>
    <property type="evidence" value="ECO:0007669"/>
    <property type="project" value="UniProtKB-UniRule"/>
</dbReference>
<proteinExistence type="inferred from homology"/>
<keyword evidence="11 32" id="KW-0945">Host-virus interaction</keyword>
<comment type="domain">
    <text evidence="32 33">The 17 amino acids long immunosuppressive region is present in many retroviral envelope proteins. Synthetic peptides derived from this relatively conserved sequence inhibit immune function in vitro and in vivo.</text>
</comment>
<accession>K7XQ38</accession>
<comment type="PTM">
    <text evidence="32">Palmitoylation of the transmembrane protein and of Env polyprotein (prior to its proteolytic cleavage) is essential for their association with host cell membrane lipid rafts. Palmitoylation is therefore required for envelope trafficking to classical lipid rafts, but not for viral replication.</text>
</comment>
<evidence type="ECO:0000259" key="35">
    <source>
        <dbReference type="Pfam" id="PF00517"/>
    </source>
</evidence>
<keyword evidence="25 32" id="KW-0472">Membrane</keyword>
<feature type="transmembrane region" description="Helical" evidence="33">
    <location>
        <begin position="13"/>
        <end position="39"/>
    </location>
</feature>
<feature type="short sequence motif" description="YXXL motif; contains endocytosis signal" evidence="32">
    <location>
        <begin position="696"/>
        <end position="699"/>
    </location>
</feature>
<comment type="domain">
    <text evidence="32">The membrane proximal external region (MPER) present in gp41 is a tryptophan-rich region recognized by the antibodies 2F5, Z13, and 4E10. MPER seems to play a role in fusion.</text>
</comment>
<dbReference type="FunFam" id="1.10.287.210:FF:000001">
    <property type="entry name" value="Envelope glycoprotein gp160"/>
    <property type="match status" value="1"/>
</dbReference>
<evidence type="ECO:0000256" key="26">
    <source>
        <dbReference type="ARBA" id="ARBA00023139"/>
    </source>
</evidence>
<feature type="lipid moiety-binding region" description="S-palmitoyl cysteine; by host" evidence="32">
    <location>
        <position position="748"/>
    </location>
</feature>
<comment type="subcellular location">
    <molecule>Transmembrane protein gp41</molecule>
    <subcellularLocation>
        <location evidence="32">Virion membrane</location>
        <topology evidence="32">Single-pass type I membrane protein</topology>
    </subcellularLocation>
    <subcellularLocation>
        <location evidence="32">Host cell membrane</location>
        <topology evidence="32">Single-pass type I membrane protein</topology>
    </subcellularLocation>
    <subcellularLocation>
        <location evidence="32">Host endosome membrane</location>
        <topology evidence="32">Single-pass type I membrane protein</topology>
    </subcellularLocation>
    <text evidence="32">It is probably concentrated at the site of budding and incorporated into the virions possibly by contacts between the cytoplasmic tail of Env and the N-terminus of Gag.</text>
</comment>
<dbReference type="InterPro" id="IPR000328">
    <property type="entry name" value="GP41-like"/>
</dbReference>
<keyword evidence="17 32" id="KW-1161">Viral attachment to host cell</keyword>
<evidence type="ECO:0000256" key="14">
    <source>
        <dbReference type="ARBA" id="ARBA00022692"/>
    </source>
</evidence>
<keyword evidence="31 32" id="KW-1160">Virus entry into host cell</keyword>
<comment type="domain">
    <text evidence="32">The YXXL motif is involved in determining the exact site of viral release at the surface of infected mononuclear cells and promotes endocytosis. YXXL and di-leucine endocytosis motifs interact directly or indirectly with the clathrin adapter complexes, opperate independently, and their activities are not additive.</text>
</comment>
<dbReference type="InterPro" id="IPR036377">
    <property type="entry name" value="Gp120_core_sf"/>
</dbReference>
<comment type="subcellular location">
    <molecule>Surface protein gp120</molecule>
    <subcellularLocation>
        <location evidence="32">Virion membrane</location>
        <topology evidence="32">Peripheral membrane protein</topology>
    </subcellularLocation>
    <subcellularLocation>
        <location evidence="32">Host cell membrane</location>
        <topology evidence="32">Peripheral membrane protein</topology>
    </subcellularLocation>
    <subcellularLocation>
        <location evidence="32">Host endosome membrane</location>
        <topology evidence="32">Single-pass type I membrane protein</topology>
    </subcellularLocation>
    <text evidence="32">The surface protein is not anchored to the viral envelope, but associates with the extravirion surface through its binding to TM. It is probably concentrated at the site of budding and incorporated into the virions possibly by contacts between the cytoplasmic tail of Env and the N-terminus of Gag.</text>
</comment>
<evidence type="ECO:0000256" key="25">
    <source>
        <dbReference type="ARBA" id="ARBA00023136"/>
    </source>
</evidence>
<evidence type="ECO:0000256" key="28">
    <source>
        <dbReference type="ARBA" id="ARBA00023180"/>
    </source>
</evidence>
<dbReference type="GO" id="GO:0019064">
    <property type="term" value="P:fusion of virus membrane with host plasma membrane"/>
    <property type="evidence" value="ECO:0007669"/>
    <property type="project" value="UniProtKB-UniRule"/>
</dbReference>
<evidence type="ECO:0000256" key="10">
    <source>
        <dbReference type="ARBA" id="ARBA00022570"/>
    </source>
</evidence>
<evidence type="ECO:0000256" key="13">
    <source>
        <dbReference type="ARBA" id="ARBA00022685"/>
    </source>
</evidence>
<dbReference type="InterPro" id="IPR000777">
    <property type="entry name" value="HIV1_Gp120"/>
</dbReference>
<keyword evidence="23 32" id="KW-1039">Host endosome</keyword>
<keyword evidence="18 32" id="KW-0946">Virion</keyword>
<keyword evidence="10 32" id="KW-1165">Clathrin-mediated endocytosis of virus by host</keyword>
<dbReference type="SUPFAM" id="SSF58069">
    <property type="entry name" value="Virus ectodomain"/>
    <property type="match status" value="1"/>
</dbReference>
<dbReference type="GO" id="GO:0044175">
    <property type="term" value="C:host cell endosome membrane"/>
    <property type="evidence" value="ECO:0007669"/>
    <property type="project" value="UniProtKB-SubCell"/>
</dbReference>
<evidence type="ECO:0000256" key="5">
    <source>
        <dbReference type="ARBA" id="ARBA00004578"/>
    </source>
</evidence>
<feature type="chain" id="PRO_5023365843" description="Transmembrane protein gp41" evidence="32">
    <location>
        <begin position="495"/>
        <end position="847"/>
    </location>
</feature>
<evidence type="ECO:0000256" key="11">
    <source>
        <dbReference type="ARBA" id="ARBA00022581"/>
    </source>
</evidence>
<dbReference type="GO" id="GO:0005198">
    <property type="term" value="F:structural molecule activity"/>
    <property type="evidence" value="ECO:0007669"/>
    <property type="project" value="UniProtKB-UniRule"/>
</dbReference>
<dbReference type="GO" id="GO:0019082">
    <property type="term" value="P:viral protein processing"/>
    <property type="evidence" value="ECO:0007669"/>
    <property type="project" value="UniProtKB-UniRule"/>
</dbReference>
<keyword evidence="22 32" id="KW-1133">Transmembrane helix</keyword>
<feature type="disulfide bond" evidence="32">
    <location>
        <begin position="51"/>
        <end position="71"/>
    </location>
</feature>
<evidence type="ECO:0000313" key="36">
    <source>
        <dbReference type="EMBL" id="AFX68775.1"/>
    </source>
</evidence>
<evidence type="ECO:0000256" key="15">
    <source>
        <dbReference type="ARBA" id="ARBA00022703"/>
    </source>
</evidence>
<dbReference type="GO" id="GO:0020002">
    <property type="term" value="C:host cell plasma membrane"/>
    <property type="evidence" value="ECO:0007669"/>
    <property type="project" value="UniProtKB-SubCell"/>
</dbReference>
<dbReference type="FunFam" id="2.170.40.20:FF:000003">
    <property type="entry name" value="Envelope glycoprotein gp160"/>
    <property type="match status" value="1"/>
</dbReference>
<dbReference type="GO" id="GO:0039654">
    <property type="term" value="P:fusion of virus membrane with host endosome membrane"/>
    <property type="evidence" value="ECO:0007669"/>
    <property type="project" value="UniProtKB-UniRule"/>
</dbReference>
<name>K7XQ38_HV1</name>
<evidence type="ECO:0000256" key="29">
    <source>
        <dbReference type="ARBA" id="ARBA00023280"/>
    </source>
</evidence>
<reference evidence="36" key="1">
    <citation type="submission" date="2012-11" db="EMBL/GenBank/DDBJ databases">
        <title>The NIAID Influenza Genome Sequencing Project.</title>
        <authorList>
            <person name="Wentworth D.E."/>
            <person name="Dugan V."/>
            <person name="Halpin R."/>
            <person name="Lin X."/>
            <person name="Bera J."/>
            <person name="Ghedin E."/>
            <person name="Fedorova N."/>
            <person name="Tsitrin T."/>
            <person name="Stockwell T."/>
            <person name="Amedeo P."/>
            <person name="Bishop B."/>
            <person name="Edworthy P."/>
            <person name="Gupta N."/>
            <person name="Katzel D."/>
            <person name="Li K."/>
            <person name="Schobel S."/>
            <person name="Shrivastava S."/>
            <person name="Thovarai V."/>
            <person name="Wang S."/>
            <person name="van Doorn R."/>
            <person name="Mai L.Q."/>
            <person name="Hang N.L."/>
            <person name="Phuong H.V."/>
            <person name="Cuong V.D."/>
            <person name="Thanh L."/>
            <person name="Thach N.C."/>
            <person name="Quyen P.D."/>
            <person name="Bao Y."/>
            <person name="Sanders R."/>
            <person name="Dernovoy D."/>
            <person name="Kiryutin B."/>
            <person name="Lipman D.J."/>
            <person name="Tatusova T."/>
        </authorList>
    </citation>
    <scope>NUCLEOTIDE SEQUENCE</scope>
    <source>
        <strain evidence="36">CAP323_2_00_B6_45</strain>
    </source>
</reference>
<keyword evidence="21 32" id="KW-1164">Virus endocytosis by host</keyword>
<organism evidence="36">
    <name type="scientific">Human immunodeficiency virus type 1</name>
    <name type="common">HIV-1</name>
    <dbReference type="NCBI Taxonomy" id="11676"/>
    <lineage>
        <taxon>Viruses</taxon>
        <taxon>Riboviria</taxon>
        <taxon>Pararnavirae</taxon>
        <taxon>Artverviricota</taxon>
        <taxon>Revtraviricetes</taxon>
        <taxon>Ortervirales</taxon>
        <taxon>Retroviridae</taxon>
        <taxon>Orthoretrovirinae</taxon>
        <taxon>Lentivirus</taxon>
        <taxon>Lentivirus humimdef1</taxon>
    </lineage>
</organism>
<evidence type="ECO:0000256" key="23">
    <source>
        <dbReference type="ARBA" id="ARBA00023046"/>
    </source>
</evidence>
<dbReference type="Gene3D" id="1.20.5.490">
    <property type="entry name" value="Single helix bin"/>
    <property type="match status" value="1"/>
</dbReference>
<keyword evidence="13 32" id="KW-0165">Cleavage on pair of basic residues</keyword>
<evidence type="ECO:0000256" key="16">
    <source>
        <dbReference type="ARBA" id="ARBA00022729"/>
    </source>
</evidence>
<evidence type="ECO:0000256" key="22">
    <source>
        <dbReference type="ARBA" id="ARBA00022989"/>
    </source>
</evidence>
<comment type="subcellular location">
    <subcellularLocation>
        <location evidence="3">Host cell membrane</location>
        <topology evidence="3">Peripheral membrane protein</topology>
    </subcellularLocation>
    <subcellularLocation>
        <location evidence="1">Host cell membrane</location>
        <topology evidence="1">Single-pass type I membrane protein</topology>
    </subcellularLocation>
    <subcellularLocation>
        <location evidence="2">Host endosome membrane</location>
        <topology evidence="2">Peripheral membrane protein</topology>
    </subcellularLocation>
    <subcellularLocation>
        <location evidence="5">Host endosome membrane</location>
        <topology evidence="5">Single-pass type I membrane protein</topology>
    </subcellularLocation>
    <subcellularLocation>
        <location evidence="6">Virion membrane</location>
        <topology evidence="6">Peripheral membrane protein</topology>
    </subcellularLocation>
    <subcellularLocation>
        <location evidence="4">Virion membrane</location>
        <topology evidence="4">Single-pass type I membrane protein</topology>
    </subcellularLocation>
</comment>
<comment type="function">
    <text evidence="32">Envelope glycoprotein gp160: Oligomerizes in the host endoplasmic reticulum into predominantly trimers. In a second time, gp160 transits in the host Golgi, where glycosylation is completed. The precursor is then proteolytically cleaved in the trans-Golgi and thereby activated by cellular furin or furin-like proteases to produce gp120 and gp41.</text>
</comment>
<dbReference type="FunFam" id="1.20.5.490:FF:000001">
    <property type="entry name" value="Envelope glycoprotein gp160"/>
    <property type="match status" value="1"/>
</dbReference>
<feature type="site" description="Cleavage; by host furin" evidence="32">
    <location>
        <begin position="494"/>
        <end position="495"/>
    </location>
</feature>
<comment type="miscellaneous">
    <text evidence="32">Inhibitors targeting HIV-1 viral envelope proteins are used as antiretroviral drugs. Attachment of virions to the cell surface via non-specific interactions and CD4 binding can be blocked by inhibitors that include cyanovirin-N, cyclotriazadisulfonamide analogs, PRO 2000, TNX 355 and PRO 542. In addition, BMS 806 can block CD4-induced conformational changes. Env interactions with the coreceptor molecules can be targeted by CCR5 antagonists including SCH-D, maraviroc (UK 427857) and aplaviroc (GW 873140), and the CXCR4 antagonist AMD 070. Fusion of viral and cellular membranes can be inhibited by peptides such as enfuvirtide and tifuvirtide (T 1249). Resistance to inhibitors associated with mutations in Env are observed. Most of the time, single mutations confer only a modest reduction in drug susceptibility. Combination of several mutations is usually required to develop a high-level drug resistance.</text>
</comment>
<dbReference type="EMBL" id="KC154023">
    <property type="protein sequence ID" value="AFX68775.1"/>
    <property type="molecule type" value="Genomic_RNA"/>
</dbReference>
<dbReference type="CDD" id="cd09909">
    <property type="entry name" value="HIV-1-like_HR1-HR2"/>
    <property type="match status" value="1"/>
</dbReference>
<keyword evidence="24 32" id="KW-0175">Coiled coil</keyword>
<dbReference type="GO" id="GO:1903911">
    <property type="term" value="P:positive regulation of receptor clustering"/>
    <property type="evidence" value="ECO:0007669"/>
    <property type="project" value="UniProtKB-UniRule"/>
</dbReference>
<comment type="subunit">
    <text evidence="32">The mature envelope protein (Env) consists of a homotrimer of non-covalently associated gp120-gp41 heterodimers. The resulting complex protrudes from the virus surface as a spike. There seems to be as few as 10 spikes on the average virion. Surface protein gp120 interacts with host CD4, CCR5 and CXCR4. Gp120 also interacts with the C-type lectins CD209/DC-SIGN and CLEC4M/DC-SIGNR (collectively referred to as DC-SIGN(R)). Gp120 and gp41 interact with GalCer. Gp120 interacts with host ITGA4/ITGB7 complex; on CD4+ T-cells, this interaction results in rapid activation of integrin ITGAL/LFA-1, which facilitates efficient cell-to-cell spreading of HIV-1. Gp120 interacts with cell-associated heparan sulfate; this interaction increases virus infectivity on permissive cells and may be involved in infection of CD4- cells.</text>
</comment>
<dbReference type="SUPFAM" id="SSF56502">
    <property type="entry name" value="gp120 core"/>
    <property type="match status" value="2"/>
</dbReference>
<evidence type="ECO:0000256" key="18">
    <source>
        <dbReference type="ARBA" id="ARBA00022844"/>
    </source>
</evidence>
<evidence type="ECO:0000256" key="19">
    <source>
        <dbReference type="ARBA" id="ARBA00022870"/>
    </source>
</evidence>
<dbReference type="Pfam" id="PF00517">
    <property type="entry name" value="GP41"/>
    <property type="match status" value="1"/>
</dbReference>
<evidence type="ECO:0000256" key="17">
    <source>
        <dbReference type="ARBA" id="ARBA00022804"/>
    </source>
</evidence>
<organismHost>
    <name type="scientific">Homo sapiens</name>
    <name type="common">Human</name>
    <dbReference type="NCBI Taxonomy" id="9606"/>
</organismHost>
<dbReference type="GO" id="GO:0055036">
    <property type="term" value="C:virion membrane"/>
    <property type="evidence" value="ECO:0007669"/>
    <property type="project" value="UniProtKB-SubCell"/>
</dbReference>
<evidence type="ECO:0000256" key="7">
    <source>
        <dbReference type="ARBA" id="ARBA00022506"/>
    </source>
</evidence>
<feature type="region of interest" description="CD4-binding loop" evidence="32">
    <location>
        <begin position="355"/>
        <end position="365"/>
    </location>
</feature>
<protein>
    <recommendedName>
        <fullName evidence="32">Envelope glycoprotein gp160</fullName>
    </recommendedName>
    <alternativeName>
        <fullName evidence="32">Env polyprotein</fullName>
    </alternativeName>
    <component>
        <recommendedName>
            <fullName evidence="32">Surface protein gp120</fullName>
            <shortName evidence="32">SU</shortName>
        </recommendedName>
        <alternativeName>
            <fullName evidence="32">Glycoprotein 120</fullName>
            <shortName evidence="32">gp120</shortName>
        </alternativeName>
    </component>
    <component>
        <recommendedName>
            <fullName evidence="32">Transmembrane protein gp41</fullName>
            <shortName evidence="32">TM</shortName>
        </recommendedName>
        <alternativeName>
            <fullName evidence="32">Glycoprotein 41</fullName>
            <shortName evidence="32">gp41</shortName>
        </alternativeName>
    </component>
</protein>
<evidence type="ECO:0000256" key="24">
    <source>
        <dbReference type="ARBA" id="ARBA00023054"/>
    </source>
</evidence>
<dbReference type="Gene3D" id="1.10.287.210">
    <property type="match status" value="1"/>
</dbReference>
<feature type="region of interest" description="MPER; binding to GalCer" evidence="32">
    <location>
        <begin position="646"/>
        <end position="667"/>
    </location>
</feature>
<evidence type="ECO:0000256" key="31">
    <source>
        <dbReference type="ARBA" id="ARBA00023296"/>
    </source>
</evidence>
<comment type="PTM">
    <text evidence="32">Specific enzymatic cleavages in vivo yield mature proteins. Envelope glycoproteins are synthesized as a inactive precursor that is heavily N-glycosylated and processed likely by host cell furin in the Golgi to yield the mature SU and TM proteins. The cleavage site between SU and TM requires the minimal sequence [KR]-X-[KR]-R. About 2 of the 9 disulfide bonds of gp41 are reduced by P4HB/PDI, following binding to CD4 receptor.</text>
</comment>
<evidence type="ECO:0000256" key="27">
    <source>
        <dbReference type="ARBA" id="ARBA00023157"/>
    </source>
</evidence>
<evidence type="ECO:0000256" key="21">
    <source>
        <dbReference type="ARBA" id="ARBA00022890"/>
    </source>
</evidence>
<feature type="domain" description="Retroviral envelope protein GP41-like" evidence="35">
    <location>
        <begin position="513"/>
        <end position="704"/>
    </location>
</feature>
<keyword evidence="7 32" id="KW-1168">Fusion of virus membrane with host membrane</keyword>
<feature type="lipid moiety-binding region" description="S-palmitoyl cysteine; by host" evidence="32">
    <location>
        <position position="828"/>
    </location>
</feature>
<keyword evidence="15 32" id="KW-0053">Apoptosis</keyword>
<evidence type="ECO:0000256" key="4">
    <source>
        <dbReference type="ARBA" id="ARBA00004563"/>
    </source>
</evidence>
<dbReference type="GO" id="GO:0052031">
    <property type="term" value="P:symbiont-mediated perturbation of host defense response"/>
    <property type="evidence" value="ECO:0007669"/>
    <property type="project" value="UniProtKB-UniRule"/>
</dbReference>
<keyword evidence="19 32" id="KW-1043">Host membrane</keyword>
<comment type="function">
    <text evidence="32">Transmembrane protein gp41: Acts as a class I viral fusion protein. Under the current model, the protein has at least 3 conformational states: pre-fusion native state, pre-hairpin intermediate state, and post-fusion hairpin state. During fusion of viral and target intracellular membranes, the coiled coil regions (heptad repeats) assume a trimer-of-hairpins structure, positioning the fusion peptide in close proximity to the C-terminal region of the ectodomain. The formation of this structure appears to drive apposition and subsequent fusion of viral and target cell membranes. Complete fusion occurs in host cell endosomes and is dynamin-dependent, however some lipid transfer might occur at the plasma membrane. The virus undergoes clathrin-dependent internalization long before endosomal fusion, thus minimizing the surface exposure of conserved viral epitopes during fusion and reducing the efficacy of inhibitors targeting these epitopes. Membranes fusion leads to delivery of the nucleocapsid into the cytoplasm.</text>
</comment>
<keyword evidence="12 32" id="KW-1162">Viral penetration into host cytoplasm</keyword>
<dbReference type="FunFam" id="2.170.40.20:FF:000004">
    <property type="entry name" value="Envelope glycoprotein gp160"/>
    <property type="match status" value="1"/>
</dbReference>
<feature type="topological domain" description="Cytoplasmic" evidence="32">
    <location>
        <begin position="690"/>
        <end position="847"/>
    </location>
</feature>
<evidence type="ECO:0000259" key="34">
    <source>
        <dbReference type="Pfam" id="PF00516"/>
    </source>
</evidence>
<keyword evidence="30 32" id="KW-0449">Lipoprotein</keyword>
<comment type="domain">
    <text evidence="32">Some of the most genetically diverse regions of the viral genome are present in Env. They are called variable regions 1 through 5 (V1 through V5). Coreceptor usage of gp120 is determined mainly by the primary structure of the third variable region (V3) in the outer domain of gp120. The sequence of V3 determines which coreceptor, CCR5 and/or CXCR4 (corresponding to R5/macrophage, X4/T cell and R5X4/T cell and macrophage tropism), is used to trigger the fusion potential of the Env complex, and hence which cells the virus can infect. Binding to CCR5 involves a region adjacent in addition to V3.</text>
</comment>
<keyword evidence="26 32" id="KW-0564">Palmitate</keyword>
<evidence type="ECO:0000256" key="1">
    <source>
        <dbReference type="ARBA" id="ARBA00004402"/>
    </source>
</evidence>
<comment type="similarity">
    <text evidence="32">Belongs to the HIV-1 env protein family.</text>
</comment>
<gene>
    <name evidence="32 36" type="primary">env</name>
</gene>
<feature type="coiled-coil region" evidence="32">
    <location>
        <begin position="617"/>
        <end position="651"/>
    </location>
</feature>
<evidence type="ECO:0000256" key="6">
    <source>
        <dbReference type="ARBA" id="ARBA00004650"/>
    </source>
</evidence>
<evidence type="ECO:0000256" key="33">
    <source>
        <dbReference type="RuleBase" id="RU363095"/>
    </source>
</evidence>
<keyword evidence="20 32" id="KW-0261">Viral envelope protein</keyword>
<evidence type="ECO:0000256" key="12">
    <source>
        <dbReference type="ARBA" id="ARBA00022595"/>
    </source>
</evidence>
<keyword evidence="29 32" id="KW-0899">Viral immunoevasion</keyword>
<feature type="disulfide bond" evidence="32">
    <location>
        <begin position="581"/>
        <end position="587"/>
    </location>
</feature>
<comment type="caution">
    <text evidence="32 33">Lacks conserved residue(s) required for the propagation of feature annotation.</text>
</comment>
<dbReference type="InterPro" id="IPR037527">
    <property type="entry name" value="Gp160"/>
</dbReference>
<evidence type="ECO:0000256" key="8">
    <source>
        <dbReference type="ARBA" id="ARBA00022510"/>
    </source>
</evidence>
<dbReference type="GO" id="GO:0075512">
    <property type="term" value="P:clathrin-dependent endocytosis of virus by host cell"/>
    <property type="evidence" value="ECO:0007669"/>
    <property type="project" value="UniProtKB-UniRule"/>
</dbReference>
<evidence type="ECO:0000256" key="30">
    <source>
        <dbReference type="ARBA" id="ARBA00023288"/>
    </source>
</evidence>
<keyword evidence="14 32" id="KW-0812">Transmembrane</keyword>
<dbReference type="GO" id="GO:0019062">
    <property type="term" value="P:virion attachment to host cell"/>
    <property type="evidence" value="ECO:0007669"/>
    <property type="project" value="UniProtKB-UniRule"/>
</dbReference>
<keyword evidence="8 32" id="KW-1170">Fusion of virus membrane with host endosomal membrane</keyword>
<feature type="region of interest" description="Fusion peptide" evidence="32">
    <location>
        <begin position="495"/>
        <end position="515"/>
    </location>
</feature>
<feature type="region of interest" description="Immunosuppression" evidence="32">
    <location>
        <begin position="557"/>
        <end position="575"/>
    </location>
</feature>
<comment type="domain">
    <text evidence="32">The CD4-binding region is targeted by the antibody b12.</text>
</comment>
<feature type="disulfide bond" evidence="32">
    <location>
        <begin position="211"/>
        <end position="240"/>
    </location>
</feature>
<dbReference type="HAMAP" id="MF_04083">
    <property type="entry name" value="HIV_ENV"/>
    <property type="match status" value="1"/>
</dbReference>
<evidence type="ECO:0000256" key="20">
    <source>
        <dbReference type="ARBA" id="ARBA00022879"/>
    </source>
</evidence>